<evidence type="ECO:0000313" key="1">
    <source>
        <dbReference type="EMBL" id="KAJ7990746.1"/>
    </source>
</evidence>
<dbReference type="Proteomes" id="UP001157502">
    <property type="component" value="Chromosome 27"/>
</dbReference>
<gene>
    <name evidence="1" type="ORF">DPEC_G00290110</name>
</gene>
<organism evidence="1 2">
    <name type="scientific">Dallia pectoralis</name>
    <name type="common">Alaska blackfish</name>
    <dbReference type="NCBI Taxonomy" id="75939"/>
    <lineage>
        <taxon>Eukaryota</taxon>
        <taxon>Metazoa</taxon>
        <taxon>Chordata</taxon>
        <taxon>Craniata</taxon>
        <taxon>Vertebrata</taxon>
        <taxon>Euteleostomi</taxon>
        <taxon>Actinopterygii</taxon>
        <taxon>Neopterygii</taxon>
        <taxon>Teleostei</taxon>
        <taxon>Protacanthopterygii</taxon>
        <taxon>Esociformes</taxon>
        <taxon>Umbridae</taxon>
        <taxon>Dallia</taxon>
    </lineage>
</organism>
<comment type="caution">
    <text evidence="1">The sequence shown here is derived from an EMBL/GenBank/DDBJ whole genome shotgun (WGS) entry which is preliminary data.</text>
</comment>
<reference evidence="1" key="1">
    <citation type="submission" date="2021-05" db="EMBL/GenBank/DDBJ databases">
        <authorList>
            <person name="Pan Q."/>
            <person name="Jouanno E."/>
            <person name="Zahm M."/>
            <person name="Klopp C."/>
            <person name="Cabau C."/>
            <person name="Louis A."/>
            <person name="Berthelot C."/>
            <person name="Parey E."/>
            <person name="Roest Crollius H."/>
            <person name="Montfort J."/>
            <person name="Robinson-Rechavi M."/>
            <person name="Bouchez O."/>
            <person name="Lampietro C."/>
            <person name="Lopez Roques C."/>
            <person name="Donnadieu C."/>
            <person name="Postlethwait J."/>
            <person name="Bobe J."/>
            <person name="Dillon D."/>
            <person name="Chandos A."/>
            <person name="von Hippel F."/>
            <person name="Guiguen Y."/>
        </authorList>
    </citation>
    <scope>NUCLEOTIDE SEQUENCE</scope>
    <source>
        <strain evidence="1">YG-Jan2019</strain>
    </source>
</reference>
<evidence type="ECO:0000313" key="2">
    <source>
        <dbReference type="Proteomes" id="UP001157502"/>
    </source>
</evidence>
<keyword evidence="2" id="KW-1185">Reference proteome</keyword>
<dbReference type="EMBL" id="CM055754">
    <property type="protein sequence ID" value="KAJ7990746.1"/>
    <property type="molecule type" value="Genomic_DNA"/>
</dbReference>
<proteinExistence type="predicted"/>
<name>A0ACC2FHA3_DALPE</name>
<sequence length="454" mass="51752">MRLQQQLPLVVRIFQRNKSRGFLSILPRFRIYHRPCSRRTRSLVDAGAPVSLSGFRMSAGEERTVTMQDILEDEELHEAYAVLAGSDPDKCSYPQGYVKRQAVFACKTCTPSGMEPAGLCLACTNHCHDEHDIYELYTKRNFRCDCGNDKFGEFNCLLNPDKDRQNIKNLYNHNFHGCYCACDRPYPDTEDQVNEDMIQCIICEDWYHSRHLGCVVEDSEELQEMICEPCMNKAPFLWTYAAHFAEPPVQNVSPCKEEVEEKVSEDDPFRRRNTGGEGSSTSPTCQKVGRAACKRTYLEMAGRAASPVKTVSPVKAVCCKLMELKSQGVERARGGAVFWPYHWRDKLCTCISCKRVYVEAGVQFLLDESDTVLAYENRGSMEHGSAEFDSLLMSGLSNLGHVQQLEIVYMFNEMQMELMAFLRKIAEEGKVVTAEAIHQFFGELMSKKRRQMKS</sequence>
<protein>
    <submittedName>
        <fullName evidence="1">Uncharacterized protein</fullName>
    </submittedName>
</protein>
<accession>A0ACC2FHA3</accession>